<dbReference type="GO" id="GO:0018576">
    <property type="term" value="F:catechol 1,2-dioxygenase activity"/>
    <property type="evidence" value="ECO:0007669"/>
    <property type="project" value="InterPro"/>
</dbReference>
<comment type="similarity">
    <text evidence="2">Belongs to the intradiol ring-cleavage dioxygenase family.</text>
</comment>
<sequence>MRNFNQFTITDAVLERISGAPDPRIKEISEALVRHLHAFVREVRPTQEEWAAGIDFLTATGHMCTGSRQEFILLSDTLGVSMLVDAINHEAGGTITESTVLGPFYVPEPPEFSAGADISGGLVGQPMLVTGSVSAPDGMPLEDAIVDVWHSDDDGYYDVQSTADDAGLAGRARFRTDAYGKFHFWSIKPAAYPIPHDGPVGKMLQAQGRHPWRPAHVHFMIEAPGYEVLVTHVFVSGDQYLDSDAVFGVKDSLIRDFQVEPAGQAPDGRQVDRDYCHLNYDFHLKPSTKTASRAA</sequence>
<dbReference type="GO" id="GO:0008199">
    <property type="term" value="F:ferric iron binding"/>
    <property type="evidence" value="ECO:0007669"/>
    <property type="project" value="InterPro"/>
</dbReference>
<gene>
    <name evidence="8" type="ORF">EDC64_11557</name>
</gene>
<evidence type="ECO:0000256" key="5">
    <source>
        <dbReference type="ARBA" id="ARBA00023002"/>
    </source>
</evidence>
<feature type="domain" description="Intradiol ring-cleavage dioxygenases" evidence="7">
    <location>
        <begin position="129"/>
        <end position="157"/>
    </location>
</feature>
<reference evidence="8 9" key="1">
    <citation type="submission" date="2019-03" db="EMBL/GenBank/DDBJ databases">
        <title>Genomic Encyclopedia of Type Strains, Phase IV (KMG-IV): sequencing the most valuable type-strain genomes for metagenomic binning, comparative biology and taxonomic classification.</title>
        <authorList>
            <person name="Goeker M."/>
        </authorList>
    </citation>
    <scope>NUCLEOTIDE SEQUENCE [LARGE SCALE GENOMIC DNA]</scope>
    <source>
        <strain evidence="8 9">DSM 9035</strain>
    </source>
</reference>
<evidence type="ECO:0000256" key="1">
    <source>
        <dbReference type="ARBA" id="ARBA00001965"/>
    </source>
</evidence>
<keyword evidence="3" id="KW-0479">Metal-binding</keyword>
<dbReference type="Proteomes" id="UP000294664">
    <property type="component" value="Unassembled WGS sequence"/>
</dbReference>
<protein>
    <submittedName>
        <fullName evidence="8">Hydroxyquinol 1,2-dioxygenase</fullName>
    </submittedName>
</protein>
<dbReference type="InterPro" id="IPR050770">
    <property type="entry name" value="Intradiol_RC_Dioxygenase"/>
</dbReference>
<evidence type="ECO:0000256" key="3">
    <source>
        <dbReference type="ARBA" id="ARBA00022723"/>
    </source>
</evidence>
<dbReference type="InterPro" id="IPR007535">
    <property type="entry name" value="Catechol_dOase_N"/>
</dbReference>
<evidence type="ECO:0000256" key="6">
    <source>
        <dbReference type="ARBA" id="ARBA00023004"/>
    </source>
</evidence>
<proteinExistence type="inferred from homology"/>
<evidence type="ECO:0000313" key="8">
    <source>
        <dbReference type="EMBL" id="TCT02026.1"/>
    </source>
</evidence>
<dbReference type="PANTHER" id="PTHR33711:SF7">
    <property type="entry name" value="INTRADIOL RING-CLEAVAGE DIOXYGENASES DOMAIN-CONTAINING PROTEIN-RELATED"/>
    <property type="match status" value="1"/>
</dbReference>
<comment type="cofactor">
    <cofactor evidence="1">
        <name>Fe(3+)</name>
        <dbReference type="ChEBI" id="CHEBI:29034"/>
    </cofactor>
</comment>
<name>A0A4R3LQP5_9HYPH</name>
<dbReference type="CDD" id="cd03461">
    <property type="entry name" value="1_2-HQD"/>
    <property type="match status" value="1"/>
</dbReference>
<dbReference type="PROSITE" id="PS00083">
    <property type="entry name" value="INTRADIOL_DIOXYGENAS"/>
    <property type="match status" value="1"/>
</dbReference>
<evidence type="ECO:0000313" key="9">
    <source>
        <dbReference type="Proteomes" id="UP000294664"/>
    </source>
</evidence>
<dbReference type="PANTHER" id="PTHR33711">
    <property type="entry name" value="DIOXYGENASE, PUTATIVE (AFU_ORTHOLOGUE AFUA_2G02910)-RELATED"/>
    <property type="match status" value="1"/>
</dbReference>
<accession>A0A4R3LQP5</accession>
<dbReference type="Pfam" id="PF00775">
    <property type="entry name" value="Dioxygenase_C"/>
    <property type="match status" value="1"/>
</dbReference>
<keyword evidence="5" id="KW-0560">Oxidoreductase</keyword>
<dbReference type="Pfam" id="PF04444">
    <property type="entry name" value="Dioxygenase_N"/>
    <property type="match status" value="1"/>
</dbReference>
<keyword evidence="6" id="KW-0408">Iron</keyword>
<dbReference type="InterPro" id="IPR039390">
    <property type="entry name" value="1_2-HQD/HQD"/>
</dbReference>
<dbReference type="AlphaFoldDB" id="A0A4R3LQP5"/>
<evidence type="ECO:0000256" key="2">
    <source>
        <dbReference type="ARBA" id="ARBA00007825"/>
    </source>
</evidence>
<keyword evidence="9" id="KW-1185">Reference proteome</keyword>
<dbReference type="Gene3D" id="2.60.130.10">
    <property type="entry name" value="Aromatic compound dioxygenase"/>
    <property type="match status" value="1"/>
</dbReference>
<dbReference type="GO" id="GO:0009712">
    <property type="term" value="P:catechol-containing compound metabolic process"/>
    <property type="evidence" value="ECO:0007669"/>
    <property type="project" value="InterPro"/>
</dbReference>
<dbReference type="EMBL" id="SMAI01000015">
    <property type="protein sequence ID" value="TCT02026.1"/>
    <property type="molecule type" value="Genomic_DNA"/>
</dbReference>
<evidence type="ECO:0000256" key="4">
    <source>
        <dbReference type="ARBA" id="ARBA00022964"/>
    </source>
</evidence>
<keyword evidence="4 8" id="KW-0223">Dioxygenase</keyword>
<dbReference type="OrthoDB" id="9800887at2"/>
<organism evidence="8 9">
    <name type="scientific">Aquabacter spiritensis</name>
    <dbReference type="NCBI Taxonomy" id="933073"/>
    <lineage>
        <taxon>Bacteria</taxon>
        <taxon>Pseudomonadati</taxon>
        <taxon>Pseudomonadota</taxon>
        <taxon>Alphaproteobacteria</taxon>
        <taxon>Hyphomicrobiales</taxon>
        <taxon>Xanthobacteraceae</taxon>
        <taxon>Aquabacter</taxon>
    </lineage>
</organism>
<dbReference type="InterPro" id="IPR000627">
    <property type="entry name" value="Intradiol_dOase_C"/>
</dbReference>
<dbReference type="RefSeq" id="WP_132034551.1">
    <property type="nucleotide sequence ID" value="NZ_SMAI01000015.1"/>
</dbReference>
<evidence type="ECO:0000259" key="7">
    <source>
        <dbReference type="PROSITE" id="PS00083"/>
    </source>
</evidence>
<dbReference type="InterPro" id="IPR015889">
    <property type="entry name" value="Intradiol_dOase_core"/>
</dbReference>
<comment type="caution">
    <text evidence="8">The sequence shown here is derived from an EMBL/GenBank/DDBJ whole genome shotgun (WGS) entry which is preliminary data.</text>
</comment>
<dbReference type="SUPFAM" id="SSF49482">
    <property type="entry name" value="Aromatic compound dioxygenase"/>
    <property type="match status" value="1"/>
</dbReference>